<organism evidence="1 2">
    <name type="scientific">Natronococcus jeotgali DSM 18795</name>
    <dbReference type="NCBI Taxonomy" id="1227498"/>
    <lineage>
        <taxon>Archaea</taxon>
        <taxon>Methanobacteriati</taxon>
        <taxon>Methanobacteriota</taxon>
        <taxon>Stenosarchaea group</taxon>
        <taxon>Halobacteria</taxon>
        <taxon>Halobacteriales</taxon>
        <taxon>Natrialbaceae</taxon>
        <taxon>Natronococcus</taxon>
    </lineage>
</organism>
<dbReference type="Proteomes" id="UP000011531">
    <property type="component" value="Unassembled WGS sequence"/>
</dbReference>
<comment type="caution">
    <text evidence="1">The sequence shown here is derived from an EMBL/GenBank/DDBJ whole genome shotgun (WGS) entry which is preliminary data.</text>
</comment>
<name>L9WX10_9EURY</name>
<evidence type="ECO:0000313" key="1">
    <source>
        <dbReference type="EMBL" id="ELY53746.1"/>
    </source>
</evidence>
<dbReference type="OrthoDB" id="199480at2157"/>
<evidence type="ECO:0000313" key="2">
    <source>
        <dbReference type="Proteomes" id="UP000011531"/>
    </source>
</evidence>
<gene>
    <name evidence="1" type="ORF">C492_17348</name>
</gene>
<dbReference type="AlphaFoldDB" id="L9WX10"/>
<proteinExistence type="predicted"/>
<protein>
    <submittedName>
        <fullName evidence="1">Uncharacterized protein</fullName>
    </submittedName>
</protein>
<accession>L9WX10</accession>
<keyword evidence="2" id="KW-1185">Reference proteome</keyword>
<dbReference type="EMBL" id="AOIA01000144">
    <property type="protein sequence ID" value="ELY53746.1"/>
    <property type="molecule type" value="Genomic_DNA"/>
</dbReference>
<reference evidence="1 2" key="1">
    <citation type="journal article" date="2014" name="PLoS Genet.">
        <title>Phylogenetically driven sequencing of extremely halophilic archaea reveals strategies for static and dynamic osmo-response.</title>
        <authorList>
            <person name="Becker E.A."/>
            <person name="Seitzer P.M."/>
            <person name="Tritt A."/>
            <person name="Larsen D."/>
            <person name="Krusor M."/>
            <person name="Yao A.I."/>
            <person name="Wu D."/>
            <person name="Madern D."/>
            <person name="Eisen J.A."/>
            <person name="Darling A.E."/>
            <person name="Facciotti M.T."/>
        </authorList>
    </citation>
    <scope>NUCLEOTIDE SEQUENCE [LARGE SCALE GENOMIC DNA]</scope>
    <source>
        <strain evidence="1 2">DSM 18795</strain>
    </source>
</reference>
<sequence length="78" mass="9004">MDPYFPSPNPPCAPKPCQRCGARVDGEETEGWWLERERWQRPNCYQLLCLSCCVAAMNEEPGQPNVADETELRELLYD</sequence>
<dbReference type="RefSeq" id="WP_008425803.1">
    <property type="nucleotide sequence ID" value="NZ_AOIA01000144.1"/>
</dbReference>